<dbReference type="AlphaFoldDB" id="A0A922D4R7"/>
<accession>A0A922D4R7</accession>
<gene>
    <name evidence="2" type="ORF">I3842_16G079000</name>
</gene>
<feature type="domain" description="Retrovirus-related Pol polyprotein from transposon TNT 1-94-like beta-barrel" evidence="1">
    <location>
        <begin position="1"/>
        <end position="70"/>
    </location>
</feature>
<reference evidence="2" key="1">
    <citation type="submission" date="2021-01" db="EMBL/GenBank/DDBJ databases">
        <authorList>
            <person name="Lovell J.T."/>
            <person name="Bentley N."/>
            <person name="Bhattarai G."/>
            <person name="Jenkins J.W."/>
            <person name="Sreedasyam A."/>
            <person name="Alarcon Y."/>
            <person name="Bock C."/>
            <person name="Boston L."/>
            <person name="Carlson J."/>
            <person name="Cervantes K."/>
            <person name="Clermont K."/>
            <person name="Krom N."/>
            <person name="Kubenka K."/>
            <person name="Mamidi S."/>
            <person name="Mattison C."/>
            <person name="Monteros M."/>
            <person name="Pisani C."/>
            <person name="Plott C."/>
            <person name="Rajasekar S."/>
            <person name="Rhein H.S."/>
            <person name="Rohla C."/>
            <person name="Song M."/>
            <person name="Hilaire R.S."/>
            <person name="Shu S."/>
            <person name="Wells L."/>
            <person name="Wang X."/>
            <person name="Webber J."/>
            <person name="Heerema R.J."/>
            <person name="Klein P."/>
            <person name="Conner P."/>
            <person name="Grauke L."/>
            <person name="Grimwood J."/>
            <person name="Schmutz J."/>
            <person name="Randall J.J."/>
        </authorList>
    </citation>
    <scope>NUCLEOTIDE SEQUENCE</scope>
    <source>
        <tissue evidence="2">Leaf</tissue>
    </source>
</reference>
<dbReference type="EMBL" id="CM031840">
    <property type="protein sequence ID" value="KAG6672836.1"/>
    <property type="molecule type" value="Genomic_DNA"/>
</dbReference>
<sequence>MCLCRDWFTTYESININSVLMGNDMTCEIIRIGAINIKMYNGIVRTLSNLRHIPSLKKTLISLGTLNSFNYQYTAEGEVIRVYMGSLFIMQGNKIDGMYFL</sequence>
<protein>
    <recommendedName>
        <fullName evidence="1">Retrovirus-related Pol polyprotein from transposon TNT 1-94-like beta-barrel domain-containing protein</fullName>
    </recommendedName>
</protein>
<name>A0A922D4R7_CARIL</name>
<proteinExistence type="predicted"/>
<evidence type="ECO:0000313" key="3">
    <source>
        <dbReference type="Proteomes" id="UP000811246"/>
    </source>
</evidence>
<dbReference type="Proteomes" id="UP000811246">
    <property type="component" value="Chromosome 16"/>
</dbReference>
<evidence type="ECO:0000313" key="2">
    <source>
        <dbReference type="EMBL" id="KAG6672836.1"/>
    </source>
</evidence>
<comment type="caution">
    <text evidence="2">The sequence shown here is derived from an EMBL/GenBank/DDBJ whole genome shotgun (WGS) entry which is preliminary data.</text>
</comment>
<dbReference type="Pfam" id="PF22936">
    <property type="entry name" value="Pol_BBD"/>
    <property type="match status" value="1"/>
</dbReference>
<evidence type="ECO:0000259" key="1">
    <source>
        <dbReference type="Pfam" id="PF22936"/>
    </source>
</evidence>
<organism evidence="2 3">
    <name type="scientific">Carya illinoinensis</name>
    <name type="common">Pecan</name>
    <dbReference type="NCBI Taxonomy" id="32201"/>
    <lineage>
        <taxon>Eukaryota</taxon>
        <taxon>Viridiplantae</taxon>
        <taxon>Streptophyta</taxon>
        <taxon>Embryophyta</taxon>
        <taxon>Tracheophyta</taxon>
        <taxon>Spermatophyta</taxon>
        <taxon>Magnoliopsida</taxon>
        <taxon>eudicotyledons</taxon>
        <taxon>Gunneridae</taxon>
        <taxon>Pentapetalae</taxon>
        <taxon>rosids</taxon>
        <taxon>fabids</taxon>
        <taxon>Fagales</taxon>
        <taxon>Juglandaceae</taxon>
        <taxon>Carya</taxon>
    </lineage>
</organism>
<dbReference type="InterPro" id="IPR054722">
    <property type="entry name" value="PolX-like_BBD"/>
</dbReference>